<dbReference type="EMBL" id="BARW01001599">
    <property type="protein sequence ID" value="GAI61534.1"/>
    <property type="molecule type" value="Genomic_DNA"/>
</dbReference>
<protein>
    <recommendedName>
        <fullName evidence="1">MRB1590-like C-terminal domain-containing protein</fullName>
    </recommendedName>
</protein>
<organism evidence="2">
    <name type="scientific">marine sediment metagenome</name>
    <dbReference type="NCBI Taxonomy" id="412755"/>
    <lineage>
        <taxon>unclassified sequences</taxon>
        <taxon>metagenomes</taxon>
        <taxon>ecological metagenomes</taxon>
    </lineage>
</organism>
<name>X1S197_9ZZZZ</name>
<dbReference type="AlphaFoldDB" id="X1S197"/>
<sequence>MVFEDIDKYGLDIISEFRDQHPGSYALPRKFEVAAAVNRLRSLKVLQVHL</sequence>
<proteinExistence type="predicted"/>
<dbReference type="InterPro" id="IPR049069">
    <property type="entry name" value="MRB1590-like_C"/>
</dbReference>
<evidence type="ECO:0000259" key="1">
    <source>
        <dbReference type="Pfam" id="PF21117"/>
    </source>
</evidence>
<reference evidence="2" key="1">
    <citation type="journal article" date="2014" name="Front. Microbiol.">
        <title>High frequency of phylogenetically diverse reductive dehalogenase-homologous genes in deep subseafloor sedimentary metagenomes.</title>
        <authorList>
            <person name="Kawai M."/>
            <person name="Futagami T."/>
            <person name="Toyoda A."/>
            <person name="Takaki Y."/>
            <person name="Nishi S."/>
            <person name="Hori S."/>
            <person name="Arai W."/>
            <person name="Tsubouchi T."/>
            <person name="Morono Y."/>
            <person name="Uchiyama I."/>
            <person name="Ito T."/>
            <person name="Fujiyama A."/>
            <person name="Inagaki F."/>
            <person name="Takami H."/>
        </authorList>
    </citation>
    <scope>NUCLEOTIDE SEQUENCE</scope>
    <source>
        <strain evidence="2">Expedition CK06-06</strain>
    </source>
</reference>
<dbReference type="Pfam" id="PF21117">
    <property type="entry name" value="MRB1590_C"/>
    <property type="match status" value="1"/>
</dbReference>
<accession>X1S197</accession>
<feature type="domain" description="MRB1590-like C-terminal" evidence="1">
    <location>
        <begin position="2"/>
        <end position="45"/>
    </location>
</feature>
<comment type="caution">
    <text evidence="2">The sequence shown here is derived from an EMBL/GenBank/DDBJ whole genome shotgun (WGS) entry which is preliminary data.</text>
</comment>
<evidence type="ECO:0000313" key="2">
    <source>
        <dbReference type="EMBL" id="GAI61534.1"/>
    </source>
</evidence>
<gene>
    <name evidence="2" type="ORF">S12H4_04983</name>
</gene>